<dbReference type="GO" id="GO:0009003">
    <property type="term" value="F:signal peptidase activity"/>
    <property type="evidence" value="ECO:0007669"/>
    <property type="project" value="UniProtKB-EC"/>
</dbReference>
<accession>A0A4V2WN96</accession>
<sequence length="172" mass="19670">MRYILKWIKEYGLSIVIAIVLALFINTYVAQAVIVPTNSMDPTIKVDDRLVLQKWSLNDLQHGDIVAFWPPIPDNHDAYIKRLIGLPGDTIEVKDGALYRNGEKLDEPYVKVHINYTFPKVVVPSGKYFFLGDNRNVSNDSHKWPTPFVDESEIIGKAWIRFFPFGSFGSIE</sequence>
<dbReference type="EC" id="3.4.21.89" evidence="4 7"/>
<dbReference type="InterPro" id="IPR019757">
    <property type="entry name" value="Pept_S26A_signal_pept_1_Lys-AS"/>
</dbReference>
<dbReference type="PRINTS" id="PR00727">
    <property type="entry name" value="LEADERPTASE"/>
</dbReference>
<dbReference type="OrthoDB" id="9802919at2"/>
<keyword evidence="5 7" id="KW-0378">Hydrolase</keyword>
<gene>
    <name evidence="9" type="primary">lepB</name>
    <name evidence="9" type="ORF">E0485_19415</name>
</gene>
<evidence type="ECO:0000256" key="5">
    <source>
        <dbReference type="ARBA" id="ARBA00022801"/>
    </source>
</evidence>
<feature type="active site" evidence="6">
    <location>
        <position position="81"/>
    </location>
</feature>
<dbReference type="InterPro" id="IPR019758">
    <property type="entry name" value="Pept_S26A_signal_pept_1_CS"/>
</dbReference>
<dbReference type="Proteomes" id="UP000295418">
    <property type="component" value="Unassembled WGS sequence"/>
</dbReference>
<dbReference type="GO" id="GO:0006465">
    <property type="term" value="P:signal peptide processing"/>
    <property type="evidence" value="ECO:0007669"/>
    <property type="project" value="InterPro"/>
</dbReference>
<keyword evidence="7" id="KW-0645">Protease</keyword>
<dbReference type="RefSeq" id="WP_132419728.1">
    <property type="nucleotide sequence ID" value="NZ_SKFG01000025.1"/>
</dbReference>
<dbReference type="InterPro" id="IPR036286">
    <property type="entry name" value="LexA/Signal_pep-like_sf"/>
</dbReference>
<dbReference type="SUPFAM" id="SSF51306">
    <property type="entry name" value="LexA/Signal peptidase"/>
    <property type="match status" value="1"/>
</dbReference>
<evidence type="ECO:0000259" key="8">
    <source>
        <dbReference type="Pfam" id="PF10502"/>
    </source>
</evidence>
<dbReference type="Pfam" id="PF10502">
    <property type="entry name" value="Peptidase_S26"/>
    <property type="match status" value="1"/>
</dbReference>
<keyword evidence="10" id="KW-1185">Reference proteome</keyword>
<feature type="active site" evidence="6">
    <location>
        <position position="39"/>
    </location>
</feature>
<evidence type="ECO:0000256" key="2">
    <source>
        <dbReference type="ARBA" id="ARBA00004401"/>
    </source>
</evidence>
<proteinExistence type="inferred from homology"/>
<protein>
    <recommendedName>
        <fullName evidence="4 7">Signal peptidase I</fullName>
        <ecNumber evidence="4 7">3.4.21.89</ecNumber>
    </recommendedName>
</protein>
<comment type="caution">
    <text evidence="9">The sequence shown here is derived from an EMBL/GenBank/DDBJ whole genome shotgun (WGS) entry which is preliminary data.</text>
</comment>
<evidence type="ECO:0000313" key="10">
    <source>
        <dbReference type="Proteomes" id="UP000295418"/>
    </source>
</evidence>
<evidence type="ECO:0000313" key="9">
    <source>
        <dbReference type="EMBL" id="TCZ74632.1"/>
    </source>
</evidence>
<dbReference type="PANTHER" id="PTHR43390">
    <property type="entry name" value="SIGNAL PEPTIDASE I"/>
    <property type="match status" value="1"/>
</dbReference>
<evidence type="ECO:0000256" key="3">
    <source>
        <dbReference type="ARBA" id="ARBA00009370"/>
    </source>
</evidence>
<dbReference type="PROSITE" id="PS00761">
    <property type="entry name" value="SPASE_I_3"/>
    <property type="match status" value="1"/>
</dbReference>
<dbReference type="EMBL" id="SKFG01000025">
    <property type="protein sequence ID" value="TCZ74632.1"/>
    <property type="molecule type" value="Genomic_DNA"/>
</dbReference>
<evidence type="ECO:0000256" key="7">
    <source>
        <dbReference type="RuleBase" id="RU362042"/>
    </source>
</evidence>
<dbReference type="PROSITE" id="PS00760">
    <property type="entry name" value="SPASE_I_2"/>
    <property type="match status" value="1"/>
</dbReference>
<comment type="catalytic activity">
    <reaction evidence="1 7">
        <text>Cleavage of hydrophobic, N-terminal signal or leader sequences from secreted and periplasmic proteins.</text>
        <dbReference type="EC" id="3.4.21.89"/>
    </reaction>
</comment>
<comment type="similarity">
    <text evidence="3 7">Belongs to the peptidase S26 family.</text>
</comment>
<dbReference type="InterPro" id="IPR000223">
    <property type="entry name" value="Pept_S26A_signal_pept_1"/>
</dbReference>
<dbReference type="CDD" id="cd06530">
    <property type="entry name" value="S26_SPase_I"/>
    <property type="match status" value="1"/>
</dbReference>
<dbReference type="GO" id="GO:0004252">
    <property type="term" value="F:serine-type endopeptidase activity"/>
    <property type="evidence" value="ECO:0007669"/>
    <property type="project" value="InterPro"/>
</dbReference>
<dbReference type="AlphaFoldDB" id="A0A4V2WN96"/>
<comment type="subcellular location">
    <subcellularLocation>
        <location evidence="2">Cell membrane</location>
        <topology evidence="2">Single-pass type II membrane protein</topology>
    </subcellularLocation>
    <subcellularLocation>
        <location evidence="7">Membrane</location>
        <topology evidence="7">Single-pass type II membrane protein</topology>
    </subcellularLocation>
</comment>
<dbReference type="NCBIfam" id="TIGR02227">
    <property type="entry name" value="sigpep_I_bact"/>
    <property type="match status" value="1"/>
</dbReference>
<evidence type="ECO:0000256" key="4">
    <source>
        <dbReference type="ARBA" id="ARBA00013208"/>
    </source>
</evidence>
<dbReference type="GO" id="GO:0005886">
    <property type="term" value="C:plasma membrane"/>
    <property type="evidence" value="ECO:0007669"/>
    <property type="project" value="UniProtKB-SubCell"/>
</dbReference>
<organism evidence="9 10">
    <name type="scientific">Paenibacillus albiflavus</name>
    <dbReference type="NCBI Taxonomy" id="2545760"/>
    <lineage>
        <taxon>Bacteria</taxon>
        <taxon>Bacillati</taxon>
        <taxon>Bacillota</taxon>
        <taxon>Bacilli</taxon>
        <taxon>Bacillales</taxon>
        <taxon>Paenibacillaceae</taxon>
        <taxon>Paenibacillus</taxon>
    </lineage>
</organism>
<dbReference type="Gene3D" id="2.10.109.10">
    <property type="entry name" value="Umud Fragment, subunit A"/>
    <property type="match status" value="1"/>
</dbReference>
<dbReference type="InterPro" id="IPR019533">
    <property type="entry name" value="Peptidase_S26"/>
</dbReference>
<evidence type="ECO:0000256" key="1">
    <source>
        <dbReference type="ARBA" id="ARBA00000677"/>
    </source>
</evidence>
<reference evidence="9 10" key="1">
    <citation type="submission" date="2019-03" db="EMBL/GenBank/DDBJ databases">
        <authorList>
            <person name="Kim M.K.M."/>
        </authorList>
    </citation>
    <scope>NUCLEOTIDE SEQUENCE [LARGE SCALE GENOMIC DNA]</scope>
    <source>
        <strain evidence="9 10">18JY21-1</strain>
    </source>
</reference>
<evidence type="ECO:0000256" key="6">
    <source>
        <dbReference type="PIRSR" id="PIRSR600223-1"/>
    </source>
</evidence>
<dbReference type="PANTHER" id="PTHR43390:SF1">
    <property type="entry name" value="CHLOROPLAST PROCESSING PEPTIDASE"/>
    <property type="match status" value="1"/>
</dbReference>
<name>A0A4V2WN96_9BACL</name>
<feature type="domain" description="Peptidase S26" evidence="8">
    <location>
        <begin position="9"/>
        <end position="162"/>
    </location>
</feature>